<dbReference type="Gene3D" id="1.10.3290.10">
    <property type="entry name" value="Fido-like domain"/>
    <property type="match status" value="1"/>
</dbReference>
<feature type="active site" evidence="1">
    <location>
        <position position="285"/>
    </location>
</feature>
<keyword evidence="2" id="KW-0547">Nucleotide-binding</keyword>
<feature type="domain" description="Fido" evidence="4">
    <location>
        <begin position="191"/>
        <end position="350"/>
    </location>
</feature>
<comment type="caution">
    <text evidence="5">The sequence shown here is derived from an EMBL/GenBank/DDBJ whole genome shotgun (WGS) entry which is preliminary data.</text>
</comment>
<gene>
    <name evidence="5" type="ORF">HXK09_08260</name>
</gene>
<reference evidence="5" key="1">
    <citation type="submission" date="2020-04" db="EMBL/GenBank/DDBJ databases">
        <title>Deep metagenomics examines the oral microbiome during advanced dental caries in children, revealing novel taxa and co-occurrences with host molecules.</title>
        <authorList>
            <person name="Baker J.L."/>
            <person name="Morton J.T."/>
            <person name="Dinis M."/>
            <person name="Alvarez R."/>
            <person name="Tran N.C."/>
            <person name="Knight R."/>
            <person name="Edlund A."/>
        </authorList>
    </citation>
    <scope>NUCLEOTIDE SEQUENCE</scope>
    <source>
        <strain evidence="5">JCVI_30_bin.13</strain>
    </source>
</reference>
<dbReference type="InterPro" id="IPR040198">
    <property type="entry name" value="Fido_containing"/>
</dbReference>
<dbReference type="InterPro" id="IPR003812">
    <property type="entry name" value="Fido"/>
</dbReference>
<keyword evidence="2" id="KW-0067">ATP-binding</keyword>
<dbReference type="SUPFAM" id="SSF140931">
    <property type="entry name" value="Fic-like"/>
    <property type="match status" value="1"/>
</dbReference>
<dbReference type="PROSITE" id="PS51459">
    <property type="entry name" value="FIDO"/>
    <property type="match status" value="1"/>
</dbReference>
<evidence type="ECO:0000256" key="1">
    <source>
        <dbReference type="PIRSR" id="PIRSR640198-1"/>
    </source>
</evidence>
<dbReference type="InterPro" id="IPR036597">
    <property type="entry name" value="Fido-like_dom_sf"/>
</dbReference>
<evidence type="ECO:0000313" key="5">
    <source>
        <dbReference type="EMBL" id="MBF0967127.1"/>
    </source>
</evidence>
<dbReference type="AlphaFoldDB" id="A0A929RQ80"/>
<organism evidence="5 6">
    <name type="scientific">Actinomyces bouchesdurhonensis</name>
    <dbReference type="NCBI Taxonomy" id="1852361"/>
    <lineage>
        <taxon>Bacteria</taxon>
        <taxon>Bacillati</taxon>
        <taxon>Actinomycetota</taxon>
        <taxon>Actinomycetes</taxon>
        <taxon>Actinomycetales</taxon>
        <taxon>Actinomycetaceae</taxon>
        <taxon>Actinomyces</taxon>
    </lineage>
</organism>
<dbReference type="Pfam" id="PF02661">
    <property type="entry name" value="Fic"/>
    <property type="match status" value="1"/>
</dbReference>
<feature type="region of interest" description="Disordered" evidence="3">
    <location>
        <begin position="143"/>
        <end position="164"/>
    </location>
</feature>
<feature type="compositionally biased region" description="Basic and acidic residues" evidence="3">
    <location>
        <begin position="151"/>
        <end position="164"/>
    </location>
</feature>
<dbReference type="Proteomes" id="UP000759246">
    <property type="component" value="Unassembled WGS sequence"/>
</dbReference>
<dbReference type="PANTHER" id="PTHR13504">
    <property type="entry name" value="FIDO DOMAIN-CONTAINING PROTEIN DDB_G0283145"/>
    <property type="match status" value="1"/>
</dbReference>
<dbReference type="GO" id="GO:0005524">
    <property type="term" value="F:ATP binding"/>
    <property type="evidence" value="ECO:0007669"/>
    <property type="project" value="UniProtKB-KW"/>
</dbReference>
<dbReference type="EMBL" id="JABZGF010000323">
    <property type="protein sequence ID" value="MBF0967127.1"/>
    <property type="molecule type" value="Genomic_DNA"/>
</dbReference>
<accession>A0A929RQ80</accession>
<evidence type="ECO:0000256" key="2">
    <source>
        <dbReference type="PIRSR" id="PIRSR640198-2"/>
    </source>
</evidence>
<sequence length="456" mass="52678">MKTSTPPPCRLDELRERVIASLANADDERHLFVLRALAGGLDDPEYRPWEYYFRAEPVPESLTREEWWYAVRTARASTARPTPFVMTDGTRLTFNLPDRFLRLNEEITAQARGQVELPAEVATQGVRDRYLINSLYEEAITSSQMEGASTTRRDAKKMLREKKDPRTRSERMILNNFLALEFVRDHLGEELTPEFICGVHRIVTDGTLDEAEDAGRLQRQGEERIRIYGSEGDEQLLHVPPPAEELPERLRRLCDFANGVGEYASQYVPPLVRALVVHFMMGYDHYFVDGNGRTARVIAQWVMLREGFFLMDFVPVSRLLRRAPAQYARSFLEVEQDEGDLTYFLIWHAEVMCRAIRELHEYLARKSKEMGQMKHLLRRTELNNRQIGVIEEALKDSAFAVTAAAHADRYRVTLQTAHVDLRGLEDGGYLMRVKRGRSFEWYPVPDLQRRVQGADA</sequence>
<dbReference type="PANTHER" id="PTHR13504:SF38">
    <property type="entry name" value="FIDO DOMAIN-CONTAINING PROTEIN"/>
    <property type="match status" value="1"/>
</dbReference>
<evidence type="ECO:0000256" key="3">
    <source>
        <dbReference type="SAM" id="MobiDB-lite"/>
    </source>
</evidence>
<protein>
    <submittedName>
        <fullName evidence="5">Fic family protein</fullName>
    </submittedName>
</protein>
<evidence type="ECO:0000259" key="4">
    <source>
        <dbReference type="PROSITE" id="PS51459"/>
    </source>
</evidence>
<name>A0A929RQ80_9ACTO</name>
<proteinExistence type="predicted"/>
<feature type="binding site" evidence="2">
    <location>
        <begin position="289"/>
        <end position="296"/>
    </location>
    <ligand>
        <name>ATP</name>
        <dbReference type="ChEBI" id="CHEBI:30616"/>
    </ligand>
</feature>
<evidence type="ECO:0000313" key="6">
    <source>
        <dbReference type="Proteomes" id="UP000759246"/>
    </source>
</evidence>